<protein>
    <submittedName>
        <fullName evidence="1">Uncharacterized protein</fullName>
    </submittedName>
</protein>
<organism evidence="1 2">
    <name type="scientific">Dysgonomonas gadei ATCC BAA-286</name>
    <dbReference type="NCBI Taxonomy" id="742766"/>
    <lineage>
        <taxon>Bacteria</taxon>
        <taxon>Pseudomonadati</taxon>
        <taxon>Bacteroidota</taxon>
        <taxon>Bacteroidia</taxon>
        <taxon>Bacteroidales</taxon>
        <taxon>Dysgonomonadaceae</taxon>
        <taxon>Dysgonomonas</taxon>
    </lineage>
</organism>
<proteinExistence type="predicted"/>
<dbReference type="HOGENOM" id="CLU_1765122_0_0_10"/>
<dbReference type="EMBL" id="ADLV01000040">
    <property type="protein sequence ID" value="EGK00172.1"/>
    <property type="molecule type" value="Genomic_DNA"/>
</dbReference>
<accession>F5J2D7</accession>
<evidence type="ECO:0000313" key="2">
    <source>
        <dbReference type="Proteomes" id="UP000004913"/>
    </source>
</evidence>
<comment type="caution">
    <text evidence="1">The sequence shown here is derived from an EMBL/GenBank/DDBJ whole genome shotgun (WGS) entry which is preliminary data.</text>
</comment>
<dbReference type="RefSeq" id="WP_006801037.1">
    <property type="nucleotide sequence ID" value="NZ_GL891989.1"/>
</dbReference>
<gene>
    <name evidence="1" type="ORF">HMPREF9455_03504</name>
</gene>
<reference evidence="1 2" key="1">
    <citation type="submission" date="2011-04" db="EMBL/GenBank/DDBJ databases">
        <title>The Genome Sequence of Dysgonomonas gadei ATCC BAA-286.</title>
        <authorList>
            <consortium name="The Broad Institute Genome Sequencing Platform"/>
            <person name="Earl A."/>
            <person name="Ward D."/>
            <person name="Feldgarden M."/>
            <person name="Gevers D."/>
            <person name="Pudlo N."/>
            <person name="Martens E."/>
            <person name="Allen-Vercoe E."/>
            <person name="Young S.K."/>
            <person name="Zeng Q."/>
            <person name="Gargeya S."/>
            <person name="Fitzgerald M."/>
            <person name="Haas B."/>
            <person name="Abouelleil A."/>
            <person name="Alvarado L."/>
            <person name="Arachchi H.M."/>
            <person name="Berlin A."/>
            <person name="Brown A."/>
            <person name="Chapman S.B."/>
            <person name="Chen Z."/>
            <person name="Dunbar C."/>
            <person name="Freedman E."/>
            <person name="Gearin G."/>
            <person name="Gellesch M."/>
            <person name="Goldberg J."/>
            <person name="Griggs A."/>
            <person name="Gujja S."/>
            <person name="Heiman D."/>
            <person name="Howarth C."/>
            <person name="Larson L."/>
            <person name="Lui A."/>
            <person name="MacDonald P.J.P."/>
            <person name="Mehta T."/>
            <person name="Montmayeur A."/>
            <person name="Murphy C."/>
            <person name="Neiman D."/>
            <person name="Pearson M."/>
            <person name="Priest M."/>
            <person name="Roberts A."/>
            <person name="Saif S."/>
            <person name="Shea T."/>
            <person name="Shenoy N."/>
            <person name="Sisk P."/>
            <person name="Stolte C."/>
            <person name="Sykes S."/>
            <person name="Yandava C."/>
            <person name="Wortman J."/>
            <person name="Nusbaum C."/>
            <person name="Birren B."/>
        </authorList>
    </citation>
    <scope>NUCLEOTIDE SEQUENCE [LARGE SCALE GENOMIC DNA]</scope>
    <source>
        <strain evidence="1 2">ATCC BAA-286</strain>
    </source>
</reference>
<dbReference type="Proteomes" id="UP000004913">
    <property type="component" value="Unassembled WGS sequence"/>
</dbReference>
<evidence type="ECO:0000313" key="1">
    <source>
        <dbReference type="EMBL" id="EGK00172.1"/>
    </source>
</evidence>
<sequence length="147" mass="16820">MKEEFQKEFAAILAEAIEHFNPEIEDDTSVITIVADVDNEQLLFGGLKLREDLEGEGIWDENSRVFYTAESKYVQSCYKELNKDYEEWRTGRSYNYDGLMSAAYDMGYVMGDAIVDEGLREKLSGELLYGWCHAMGQNADGDNFYCA</sequence>
<name>F5J2D7_9BACT</name>
<dbReference type="AlphaFoldDB" id="F5J2D7"/>
<keyword evidence="2" id="KW-1185">Reference proteome</keyword>